<dbReference type="EMBL" id="JASJND010000005">
    <property type="protein sequence ID" value="MDJ1114484.1"/>
    <property type="molecule type" value="Genomic_DNA"/>
</dbReference>
<dbReference type="Proteomes" id="UP001321481">
    <property type="component" value="Unassembled WGS sequence"/>
</dbReference>
<keyword evidence="3" id="KW-1185">Reference proteome</keyword>
<gene>
    <name evidence="2" type="ORF">QNI14_08460</name>
</gene>
<reference evidence="2 3" key="1">
    <citation type="submission" date="2023-05" db="EMBL/GenBank/DDBJ databases">
        <title>Microbacterium dauci sp.nov., Isolated from Carrot Rhizosphere Soil.</title>
        <authorList>
            <person name="Xiao Z."/>
            <person name="Zheng J."/>
        </authorList>
    </citation>
    <scope>NUCLEOTIDE SEQUENCE [LARGE SCALE GENOMIC DNA]</scope>
    <source>
        <strain evidence="2 3">LX3-4</strain>
    </source>
</reference>
<feature type="region of interest" description="Disordered" evidence="1">
    <location>
        <begin position="1"/>
        <end position="47"/>
    </location>
</feature>
<feature type="compositionally biased region" description="Polar residues" evidence="1">
    <location>
        <begin position="1"/>
        <end position="11"/>
    </location>
</feature>
<evidence type="ECO:0000256" key="1">
    <source>
        <dbReference type="SAM" id="MobiDB-lite"/>
    </source>
</evidence>
<name>A0ABT6ZEA5_9MICO</name>
<organism evidence="2 3">
    <name type="scientific">Microbacterium dauci</name>
    <dbReference type="NCBI Taxonomy" id="3048008"/>
    <lineage>
        <taxon>Bacteria</taxon>
        <taxon>Bacillati</taxon>
        <taxon>Actinomycetota</taxon>
        <taxon>Actinomycetes</taxon>
        <taxon>Micrococcales</taxon>
        <taxon>Microbacteriaceae</taxon>
        <taxon>Microbacterium</taxon>
    </lineage>
</organism>
<dbReference type="RefSeq" id="WP_283716104.1">
    <property type="nucleotide sequence ID" value="NZ_JASJND010000005.1"/>
</dbReference>
<evidence type="ECO:0000313" key="2">
    <source>
        <dbReference type="EMBL" id="MDJ1114484.1"/>
    </source>
</evidence>
<accession>A0ABT6ZEA5</accession>
<evidence type="ECO:0000313" key="3">
    <source>
        <dbReference type="Proteomes" id="UP001321481"/>
    </source>
</evidence>
<proteinExistence type="predicted"/>
<protein>
    <submittedName>
        <fullName evidence="2">Uncharacterized protein</fullName>
    </submittedName>
</protein>
<sequence length="47" mass="4831">MSTPDQHNTQGAPDVDEEADTSSGGAPEEPDLTLDEHGKPIENPSGG</sequence>
<comment type="caution">
    <text evidence="2">The sequence shown here is derived from an EMBL/GenBank/DDBJ whole genome shotgun (WGS) entry which is preliminary data.</text>
</comment>